<name>A0A7G9G5Q3_9FIRM</name>
<sequence length="247" mass="27726">MSVDWKKYLVPLKEVSNDTERIRKEYFRNKAETAVKNLKKNEFDAYYVDNRSEARKLLLSLVPEGATIGCGDSHTLFALDMEEAFREKGCTVIAHVCARNRRAFESETGFQNKEEARRAMREILQNYLVSDVFLLGANAITMDGQIVNVDGRGNRIAGSIYGPDRIIVIAGVNKLVPDVEAGRQRVGFTAAPMNHLKYGRDGLPCLKAGVCVDCRHPERACHITSIIHRKPQDSDFHVILVGEELGF</sequence>
<feature type="domain" description="LUD" evidence="1">
    <location>
        <begin position="32"/>
        <end position="241"/>
    </location>
</feature>
<dbReference type="Proteomes" id="UP000515823">
    <property type="component" value="Chromosome"/>
</dbReference>
<protein>
    <submittedName>
        <fullName evidence="2">Lactate utilization protein</fullName>
    </submittedName>
</protein>
<dbReference type="Pfam" id="PF02589">
    <property type="entry name" value="LUD_dom"/>
    <property type="match status" value="1"/>
</dbReference>
<dbReference type="RefSeq" id="WP_249303522.1">
    <property type="nucleotide sequence ID" value="NZ_CP060634.1"/>
</dbReference>
<gene>
    <name evidence="2" type="ORF">H9Q78_02970</name>
</gene>
<evidence type="ECO:0000313" key="2">
    <source>
        <dbReference type="EMBL" id="QNM06135.1"/>
    </source>
</evidence>
<proteinExistence type="predicted"/>
<dbReference type="AlphaFoldDB" id="A0A7G9G5Q3"/>
<evidence type="ECO:0000313" key="3">
    <source>
        <dbReference type="Proteomes" id="UP000515823"/>
    </source>
</evidence>
<dbReference type="PANTHER" id="PTHR36179:SF2">
    <property type="entry name" value="LUD DOMAIN-CONTAINING PROTEIN"/>
    <property type="match status" value="1"/>
</dbReference>
<reference evidence="2 3" key="1">
    <citation type="submission" date="2020-08" db="EMBL/GenBank/DDBJ databases">
        <authorList>
            <person name="Liu C."/>
            <person name="Sun Q."/>
        </authorList>
    </citation>
    <scope>NUCLEOTIDE SEQUENCE [LARGE SCALE GENOMIC DNA]</scope>
    <source>
        <strain evidence="2 3">NSJ-38</strain>
    </source>
</reference>
<evidence type="ECO:0000259" key="1">
    <source>
        <dbReference type="Pfam" id="PF02589"/>
    </source>
</evidence>
<dbReference type="InterPro" id="IPR003741">
    <property type="entry name" value="LUD_dom"/>
</dbReference>
<keyword evidence="3" id="KW-1185">Reference proteome</keyword>
<dbReference type="EMBL" id="CP060634">
    <property type="protein sequence ID" value="QNM06135.1"/>
    <property type="molecule type" value="Genomic_DNA"/>
</dbReference>
<organism evidence="2 3">
    <name type="scientific">Qiania dongpingensis</name>
    <dbReference type="NCBI Taxonomy" id="2763669"/>
    <lineage>
        <taxon>Bacteria</taxon>
        <taxon>Bacillati</taxon>
        <taxon>Bacillota</taxon>
        <taxon>Clostridia</taxon>
        <taxon>Lachnospirales</taxon>
        <taxon>Lachnospiraceae</taxon>
        <taxon>Qiania</taxon>
    </lineage>
</organism>
<accession>A0A7G9G5Q3</accession>
<dbReference type="KEGG" id="qdo:H9Q78_02970"/>
<dbReference type="PANTHER" id="PTHR36179">
    <property type="entry name" value="LUD_DOM DOMAIN-CONTAINING PROTEIN"/>
    <property type="match status" value="1"/>
</dbReference>